<dbReference type="EMBL" id="JBEDUW010000003">
    <property type="protein sequence ID" value="KAK9938334.1"/>
    <property type="molecule type" value="Genomic_DNA"/>
</dbReference>
<gene>
    <name evidence="2" type="ORF">M0R45_015081</name>
</gene>
<reference evidence="2 3" key="1">
    <citation type="journal article" date="2023" name="G3 (Bethesda)">
        <title>A chromosome-length genome assembly and annotation of blackberry (Rubus argutus, cv. 'Hillquist').</title>
        <authorList>
            <person name="Bruna T."/>
            <person name="Aryal R."/>
            <person name="Dudchenko O."/>
            <person name="Sargent D.J."/>
            <person name="Mead D."/>
            <person name="Buti M."/>
            <person name="Cavallini A."/>
            <person name="Hytonen T."/>
            <person name="Andres J."/>
            <person name="Pham M."/>
            <person name="Weisz D."/>
            <person name="Mascagni F."/>
            <person name="Usai G."/>
            <person name="Natali L."/>
            <person name="Bassil N."/>
            <person name="Fernandez G.E."/>
            <person name="Lomsadze A."/>
            <person name="Armour M."/>
            <person name="Olukolu B."/>
            <person name="Poorten T."/>
            <person name="Britton C."/>
            <person name="Davik J."/>
            <person name="Ashrafi H."/>
            <person name="Aiden E.L."/>
            <person name="Borodovsky M."/>
            <person name="Worthington M."/>
        </authorList>
    </citation>
    <scope>NUCLEOTIDE SEQUENCE [LARGE SCALE GENOMIC DNA]</scope>
    <source>
        <strain evidence="2">PI 553951</strain>
    </source>
</reference>
<sequence>MKFFFISCCGVTMTARAGRTASSSSISPPARGATTMSPARGLSGSPRGLASPAGRRVSNTRAVRQTKSELAPIPPRPRRKCGRPVGSAASALPYSDWTPSLCTIAEDNVVIVRKSVGDRSAGVERAVKIKSGRDISRVHGRSQTDDYGRASVTIVPAFSPTPFMF</sequence>
<keyword evidence="3" id="KW-1185">Reference proteome</keyword>
<dbReference type="PANTHER" id="PTHR35318">
    <property type="entry name" value="BNAA10G08410D PROTEIN"/>
    <property type="match status" value="1"/>
</dbReference>
<dbReference type="AlphaFoldDB" id="A0AAW1XP32"/>
<feature type="region of interest" description="Disordered" evidence="1">
    <location>
        <begin position="19"/>
        <end position="84"/>
    </location>
</feature>
<feature type="compositionally biased region" description="Low complexity" evidence="1">
    <location>
        <begin position="19"/>
        <end position="33"/>
    </location>
</feature>
<comment type="caution">
    <text evidence="2">The sequence shown here is derived from an EMBL/GenBank/DDBJ whole genome shotgun (WGS) entry which is preliminary data.</text>
</comment>
<evidence type="ECO:0000313" key="2">
    <source>
        <dbReference type="EMBL" id="KAK9938334.1"/>
    </source>
</evidence>
<evidence type="ECO:0000256" key="1">
    <source>
        <dbReference type="SAM" id="MobiDB-lite"/>
    </source>
</evidence>
<proteinExistence type="predicted"/>
<name>A0AAW1XP32_RUBAR</name>
<protein>
    <submittedName>
        <fullName evidence="2">Uncharacterized protein</fullName>
    </submittedName>
</protein>
<dbReference type="PANTHER" id="PTHR35318:SF2">
    <property type="entry name" value="OS08G0138900 PROTEIN"/>
    <property type="match status" value="1"/>
</dbReference>
<accession>A0AAW1XP32</accession>
<evidence type="ECO:0000313" key="3">
    <source>
        <dbReference type="Proteomes" id="UP001457282"/>
    </source>
</evidence>
<organism evidence="2 3">
    <name type="scientific">Rubus argutus</name>
    <name type="common">Southern blackberry</name>
    <dbReference type="NCBI Taxonomy" id="59490"/>
    <lineage>
        <taxon>Eukaryota</taxon>
        <taxon>Viridiplantae</taxon>
        <taxon>Streptophyta</taxon>
        <taxon>Embryophyta</taxon>
        <taxon>Tracheophyta</taxon>
        <taxon>Spermatophyta</taxon>
        <taxon>Magnoliopsida</taxon>
        <taxon>eudicotyledons</taxon>
        <taxon>Gunneridae</taxon>
        <taxon>Pentapetalae</taxon>
        <taxon>rosids</taxon>
        <taxon>fabids</taxon>
        <taxon>Rosales</taxon>
        <taxon>Rosaceae</taxon>
        <taxon>Rosoideae</taxon>
        <taxon>Rosoideae incertae sedis</taxon>
        <taxon>Rubus</taxon>
    </lineage>
</organism>
<dbReference type="Proteomes" id="UP001457282">
    <property type="component" value="Unassembled WGS sequence"/>
</dbReference>